<feature type="domain" description="AAA+ ATPase" evidence="1">
    <location>
        <begin position="64"/>
        <end position="216"/>
    </location>
</feature>
<gene>
    <name evidence="2" type="ORF">EU555_17285</name>
</gene>
<dbReference type="Proteomes" id="UP000297535">
    <property type="component" value="Unassembled WGS sequence"/>
</dbReference>
<sequence length="379" mass="42214">MDQEVGVKVATEQAIGPGPEAAGGGDVVVDFETRTVPHQALLDGKAEIAKLQARYRPERRRRLKARALVIAGPSGAGKSTILESYAEDHPHLTDSPDGDVRRVILVEAPKRPTQRSFVAAIMRALGSKARDTWNTDEIIAKIGWLCDELKVELILIDEAHHLCEHISQDNEEDVSEFLKSLLNRLGTQIVLAGLPSLLHLRDYPQLRRRMQPPVVLHPYSWSSIEGRAAFMAMLGLFEAQLGLPEPSFLFEHETAKRLYCATGGYPGLVSKTLSEALSVALERKARRIDLALLGQVWERFEPAGAPQLSADPDARPMPARELARGTARNPYLAGKDAFLKLWARMAREHATMSERANRRRPRQLAYRPVRDDVEERLAA</sequence>
<dbReference type="PANTHER" id="PTHR35894:SF1">
    <property type="entry name" value="PHOSPHORIBULOKINASE _ URIDINE KINASE FAMILY"/>
    <property type="match status" value="1"/>
</dbReference>
<keyword evidence="3" id="KW-1185">Reference proteome</keyword>
<accession>A0A4Z0NNW1</accession>
<protein>
    <submittedName>
        <fullName evidence="2">DUF2075 domain-containing protein</fullName>
    </submittedName>
</protein>
<dbReference type="PANTHER" id="PTHR35894">
    <property type="entry name" value="GENERAL SECRETION PATHWAY PROTEIN A-RELATED"/>
    <property type="match status" value="1"/>
</dbReference>
<organism evidence="2 3">
    <name type="scientific">Methylobacterium nonmethylotrophicum</name>
    <dbReference type="NCBI Taxonomy" id="1141884"/>
    <lineage>
        <taxon>Bacteria</taxon>
        <taxon>Pseudomonadati</taxon>
        <taxon>Pseudomonadota</taxon>
        <taxon>Alphaproteobacteria</taxon>
        <taxon>Hyphomicrobiales</taxon>
        <taxon>Methylobacteriaceae</taxon>
        <taxon>Methylobacterium</taxon>
    </lineage>
</organism>
<dbReference type="Gene3D" id="3.40.50.300">
    <property type="entry name" value="P-loop containing nucleotide triphosphate hydrolases"/>
    <property type="match status" value="1"/>
</dbReference>
<dbReference type="SUPFAM" id="SSF52540">
    <property type="entry name" value="P-loop containing nucleoside triphosphate hydrolases"/>
    <property type="match status" value="1"/>
</dbReference>
<dbReference type="EMBL" id="SRLB01000012">
    <property type="protein sequence ID" value="TGD97923.1"/>
    <property type="molecule type" value="Genomic_DNA"/>
</dbReference>
<dbReference type="Pfam" id="PF05621">
    <property type="entry name" value="TniB"/>
    <property type="match status" value="1"/>
</dbReference>
<dbReference type="AlphaFoldDB" id="A0A4Z0NNW1"/>
<dbReference type="RefSeq" id="WP_135416234.1">
    <property type="nucleotide sequence ID" value="NZ_SRLB01000012.1"/>
</dbReference>
<evidence type="ECO:0000313" key="3">
    <source>
        <dbReference type="Proteomes" id="UP000297535"/>
    </source>
</evidence>
<comment type="caution">
    <text evidence="2">The sequence shown here is derived from an EMBL/GenBank/DDBJ whole genome shotgun (WGS) entry which is preliminary data.</text>
</comment>
<evidence type="ECO:0000259" key="1">
    <source>
        <dbReference type="SMART" id="SM00382"/>
    </source>
</evidence>
<dbReference type="InterPro" id="IPR052026">
    <property type="entry name" value="ExeA_AAA_ATPase_DNA-bind"/>
</dbReference>
<name>A0A4Z0NNW1_9HYPH</name>
<dbReference type="OrthoDB" id="7586206at2"/>
<dbReference type="SMART" id="SM00382">
    <property type="entry name" value="AAA"/>
    <property type="match status" value="1"/>
</dbReference>
<dbReference type="InterPro" id="IPR003593">
    <property type="entry name" value="AAA+_ATPase"/>
</dbReference>
<proteinExistence type="predicted"/>
<evidence type="ECO:0000313" key="2">
    <source>
        <dbReference type="EMBL" id="TGD97923.1"/>
    </source>
</evidence>
<dbReference type="InterPro" id="IPR027417">
    <property type="entry name" value="P-loop_NTPase"/>
</dbReference>
<dbReference type="InterPro" id="IPR008868">
    <property type="entry name" value="TniB"/>
</dbReference>
<reference evidence="2 3" key="1">
    <citation type="submission" date="2019-04" db="EMBL/GenBank/DDBJ databases">
        <authorList>
            <person name="Feng G."/>
            <person name="Zhu H."/>
        </authorList>
    </citation>
    <scope>NUCLEOTIDE SEQUENCE [LARGE SCALE GENOMIC DNA]</scope>
    <source>
        <strain evidence="2 3">6HR-1</strain>
    </source>
</reference>